<dbReference type="STRING" id="392015.SAMN05421543_109138"/>
<evidence type="ECO:0000313" key="10">
    <source>
        <dbReference type="Proteomes" id="UP000183508"/>
    </source>
</evidence>
<evidence type="ECO:0000256" key="4">
    <source>
        <dbReference type="ARBA" id="ARBA00022840"/>
    </source>
</evidence>
<dbReference type="GO" id="GO:0098796">
    <property type="term" value="C:membrane protein complex"/>
    <property type="evidence" value="ECO:0007669"/>
    <property type="project" value="UniProtKB-ARBA"/>
</dbReference>
<keyword evidence="1" id="KW-0813">Transport</keyword>
<dbReference type="RefSeq" id="WP_074952253.1">
    <property type="nucleotide sequence ID" value="NZ_FPBV01000009.1"/>
</dbReference>
<organism evidence="9 10">
    <name type="scientific">Alicyclobacillus macrosporangiidus</name>
    <dbReference type="NCBI Taxonomy" id="392015"/>
    <lineage>
        <taxon>Bacteria</taxon>
        <taxon>Bacillati</taxon>
        <taxon>Bacillota</taxon>
        <taxon>Bacilli</taxon>
        <taxon>Bacillales</taxon>
        <taxon>Alicyclobacillaceae</taxon>
        <taxon>Alicyclobacillus</taxon>
    </lineage>
</organism>
<keyword evidence="3" id="KW-0547">Nucleotide-binding</keyword>
<evidence type="ECO:0000256" key="5">
    <source>
        <dbReference type="ARBA" id="ARBA00022967"/>
    </source>
</evidence>
<keyword evidence="10" id="KW-1185">Reference proteome</keyword>
<keyword evidence="6" id="KW-0029">Amino-acid transport</keyword>
<dbReference type="InterPro" id="IPR027417">
    <property type="entry name" value="P-loop_NTPase"/>
</dbReference>
<dbReference type="PROSITE" id="PS50893">
    <property type="entry name" value="ABC_TRANSPORTER_2"/>
    <property type="match status" value="1"/>
</dbReference>
<sequence length="342" mass="37579">MSAIELESIHKVYQTGRQSVHALRGVTLRVEEGQVYGIIGQSGAGKSTLLRCINLLERPTEGTVTVAGKRLTDLPARALQRERARIGMIFQHFHLLQSATVADNVAFPLRLAGVARRQARARVGELLELVGLGGYEHKYPTQLSGGQKQRVAIARALANHPSVLLCDEATSALDPNTTRAILDLLLDIQRRLGLTIVMVTHEMAVVQRVCDRVAVMDHGQVVEEGPLTEVFVSPRHEVTRSLLEADDPEPDQVRPRSGGTVARIVCAGAAAEGPFLKEAAAHTSTQFTILHGKVDSVKDQPYARLTVEWLGEPAHVQGAFQWLRERGCRVDVRDEEGWRDAR</sequence>
<evidence type="ECO:0000256" key="7">
    <source>
        <dbReference type="ARBA" id="ARBA00023136"/>
    </source>
</evidence>
<dbReference type="Pfam" id="PF09383">
    <property type="entry name" value="NIL"/>
    <property type="match status" value="1"/>
</dbReference>
<dbReference type="Gene3D" id="3.30.70.260">
    <property type="match status" value="1"/>
</dbReference>
<dbReference type="GO" id="GO:0006865">
    <property type="term" value="P:amino acid transport"/>
    <property type="evidence" value="ECO:0007669"/>
    <property type="project" value="UniProtKB-KW"/>
</dbReference>
<keyword evidence="7" id="KW-0472">Membrane</keyword>
<dbReference type="eggNOG" id="COG1135">
    <property type="taxonomic scope" value="Bacteria"/>
</dbReference>
<dbReference type="GO" id="GO:0022857">
    <property type="term" value="F:transmembrane transporter activity"/>
    <property type="evidence" value="ECO:0007669"/>
    <property type="project" value="UniProtKB-ARBA"/>
</dbReference>
<dbReference type="InterPro" id="IPR050086">
    <property type="entry name" value="MetN_ABC_transporter-like"/>
</dbReference>
<dbReference type="PANTHER" id="PTHR43166:SF30">
    <property type="entry name" value="METHIONINE IMPORT ATP-BINDING PROTEIN METN"/>
    <property type="match status" value="1"/>
</dbReference>
<evidence type="ECO:0000256" key="3">
    <source>
        <dbReference type="ARBA" id="ARBA00022741"/>
    </source>
</evidence>
<dbReference type="PANTHER" id="PTHR43166">
    <property type="entry name" value="AMINO ACID IMPORT ATP-BINDING PROTEIN"/>
    <property type="match status" value="1"/>
</dbReference>
<dbReference type="FunFam" id="3.40.50.300:FF:000032">
    <property type="entry name" value="Export ABC transporter ATP-binding protein"/>
    <property type="match status" value="1"/>
</dbReference>
<dbReference type="InterPro" id="IPR041701">
    <property type="entry name" value="MetN_ABC"/>
</dbReference>
<dbReference type="SUPFAM" id="SSF52540">
    <property type="entry name" value="P-loop containing nucleoside triphosphate hydrolases"/>
    <property type="match status" value="1"/>
</dbReference>
<dbReference type="GO" id="GO:0016887">
    <property type="term" value="F:ATP hydrolysis activity"/>
    <property type="evidence" value="ECO:0007669"/>
    <property type="project" value="InterPro"/>
</dbReference>
<accession>A0A1I7JDT8</accession>
<dbReference type="InterPro" id="IPR003593">
    <property type="entry name" value="AAA+_ATPase"/>
</dbReference>
<evidence type="ECO:0000259" key="8">
    <source>
        <dbReference type="PROSITE" id="PS50893"/>
    </source>
</evidence>
<keyword evidence="4 9" id="KW-0067">ATP-binding</keyword>
<dbReference type="InterPro" id="IPR003439">
    <property type="entry name" value="ABC_transporter-like_ATP-bd"/>
</dbReference>
<dbReference type="InterPro" id="IPR018449">
    <property type="entry name" value="NIL_domain"/>
</dbReference>
<dbReference type="SMART" id="SM00382">
    <property type="entry name" value="AAA"/>
    <property type="match status" value="1"/>
</dbReference>
<keyword evidence="5" id="KW-1278">Translocase</keyword>
<dbReference type="Pfam" id="PF00005">
    <property type="entry name" value="ABC_tran"/>
    <property type="match status" value="1"/>
</dbReference>
<reference evidence="10" key="1">
    <citation type="submission" date="2016-10" db="EMBL/GenBank/DDBJ databases">
        <authorList>
            <person name="Varghese N."/>
        </authorList>
    </citation>
    <scope>NUCLEOTIDE SEQUENCE [LARGE SCALE GENOMIC DNA]</scope>
    <source>
        <strain evidence="10">DSM 17980</strain>
    </source>
</reference>
<dbReference type="OrthoDB" id="2374252at2"/>
<dbReference type="PROSITE" id="PS00211">
    <property type="entry name" value="ABC_TRANSPORTER_1"/>
    <property type="match status" value="1"/>
</dbReference>
<dbReference type="SUPFAM" id="SSF55021">
    <property type="entry name" value="ACT-like"/>
    <property type="match status" value="1"/>
</dbReference>
<feature type="domain" description="ABC transporter" evidence="8">
    <location>
        <begin position="4"/>
        <end position="243"/>
    </location>
</feature>
<protein>
    <submittedName>
        <fullName evidence="9">D-methionine transport system ATP-binding protein</fullName>
    </submittedName>
</protein>
<evidence type="ECO:0000313" key="9">
    <source>
        <dbReference type="EMBL" id="SFU83283.1"/>
    </source>
</evidence>
<gene>
    <name evidence="9" type="ORF">SAMN05421543_109138</name>
</gene>
<dbReference type="GO" id="GO:0005524">
    <property type="term" value="F:ATP binding"/>
    <property type="evidence" value="ECO:0007669"/>
    <property type="project" value="UniProtKB-KW"/>
</dbReference>
<evidence type="ECO:0000256" key="6">
    <source>
        <dbReference type="ARBA" id="ARBA00022970"/>
    </source>
</evidence>
<dbReference type="EMBL" id="FPBV01000009">
    <property type="protein sequence ID" value="SFU83283.1"/>
    <property type="molecule type" value="Genomic_DNA"/>
</dbReference>
<keyword evidence="2" id="KW-1003">Cell membrane</keyword>
<dbReference type="Gene3D" id="3.40.50.300">
    <property type="entry name" value="P-loop containing nucleotide triphosphate hydrolases"/>
    <property type="match status" value="1"/>
</dbReference>
<evidence type="ECO:0000256" key="2">
    <source>
        <dbReference type="ARBA" id="ARBA00022475"/>
    </source>
</evidence>
<dbReference type="InterPro" id="IPR017871">
    <property type="entry name" value="ABC_transporter-like_CS"/>
</dbReference>
<dbReference type="InterPro" id="IPR045865">
    <property type="entry name" value="ACT-like_dom_sf"/>
</dbReference>
<dbReference type="Proteomes" id="UP000183508">
    <property type="component" value="Unassembled WGS sequence"/>
</dbReference>
<dbReference type="SMART" id="SM00930">
    <property type="entry name" value="NIL"/>
    <property type="match status" value="1"/>
</dbReference>
<dbReference type="AlphaFoldDB" id="A0A1I7JDT8"/>
<evidence type="ECO:0000256" key="1">
    <source>
        <dbReference type="ARBA" id="ARBA00022448"/>
    </source>
</evidence>
<proteinExistence type="predicted"/>
<dbReference type="CDD" id="cd03258">
    <property type="entry name" value="ABC_MetN_methionine_transporter"/>
    <property type="match status" value="1"/>
</dbReference>
<name>A0A1I7JDT8_9BACL</name>